<keyword evidence="6" id="KW-1185">Reference proteome</keyword>
<feature type="domain" description="DUF7029" evidence="3">
    <location>
        <begin position="97"/>
        <end position="180"/>
    </location>
</feature>
<accession>A0A1Y2I4M6</accession>
<dbReference type="Pfam" id="PF23865">
    <property type="entry name" value="DUF7223"/>
    <property type="match status" value="1"/>
</dbReference>
<dbReference type="Proteomes" id="UP000193411">
    <property type="component" value="Unassembled WGS sequence"/>
</dbReference>
<feature type="compositionally biased region" description="Pro residues" evidence="1">
    <location>
        <begin position="29"/>
        <end position="49"/>
    </location>
</feature>
<dbReference type="EMBL" id="MCFL01000001">
    <property type="protein sequence ID" value="ORZ41739.1"/>
    <property type="molecule type" value="Genomic_DNA"/>
</dbReference>
<evidence type="ECO:0000313" key="6">
    <source>
        <dbReference type="Proteomes" id="UP000193411"/>
    </source>
</evidence>
<dbReference type="OrthoDB" id="160645at2759"/>
<feature type="chain" id="PRO_5012914864" evidence="2">
    <location>
        <begin position="20"/>
        <end position="506"/>
    </location>
</feature>
<evidence type="ECO:0000259" key="4">
    <source>
        <dbReference type="Pfam" id="PF23865"/>
    </source>
</evidence>
<dbReference type="Pfam" id="PF22974">
    <property type="entry name" value="DUF7029"/>
    <property type="match status" value="1"/>
</dbReference>
<reference evidence="5 6" key="1">
    <citation type="submission" date="2016-07" db="EMBL/GenBank/DDBJ databases">
        <title>Pervasive Adenine N6-methylation of Active Genes in Fungi.</title>
        <authorList>
            <consortium name="DOE Joint Genome Institute"/>
            <person name="Mondo S.J."/>
            <person name="Dannebaum R.O."/>
            <person name="Kuo R.C."/>
            <person name="Labutti K."/>
            <person name="Haridas S."/>
            <person name="Kuo A."/>
            <person name="Salamov A."/>
            <person name="Ahrendt S.R."/>
            <person name="Lipzen A."/>
            <person name="Sullivan W."/>
            <person name="Andreopoulos W.B."/>
            <person name="Clum A."/>
            <person name="Lindquist E."/>
            <person name="Daum C."/>
            <person name="Ramamoorthy G.K."/>
            <person name="Gryganskyi A."/>
            <person name="Culley D."/>
            <person name="Magnuson J.K."/>
            <person name="James T.Y."/>
            <person name="O'Malley M.A."/>
            <person name="Stajich J.E."/>
            <person name="Spatafora J.W."/>
            <person name="Visel A."/>
            <person name="Grigoriev I.V."/>
        </authorList>
    </citation>
    <scope>NUCLEOTIDE SEQUENCE [LARGE SCALE GENOMIC DNA]</scope>
    <source>
        <strain evidence="5 6">PL171</strain>
    </source>
</reference>
<feature type="domain" description="DUF7223" evidence="4">
    <location>
        <begin position="228"/>
        <end position="388"/>
    </location>
</feature>
<gene>
    <name evidence="5" type="ORF">BCR44DRAFT_1423433</name>
</gene>
<keyword evidence="2" id="KW-0732">Signal</keyword>
<comment type="caution">
    <text evidence="5">The sequence shown here is derived from an EMBL/GenBank/DDBJ whole genome shotgun (WGS) entry which is preliminary data.</text>
</comment>
<evidence type="ECO:0000259" key="3">
    <source>
        <dbReference type="Pfam" id="PF22974"/>
    </source>
</evidence>
<evidence type="ECO:0000313" key="5">
    <source>
        <dbReference type="EMBL" id="ORZ41739.1"/>
    </source>
</evidence>
<protein>
    <submittedName>
        <fullName evidence="5">Uncharacterized protein</fullName>
    </submittedName>
</protein>
<dbReference type="InterPro" id="IPR054293">
    <property type="entry name" value="DUF7029"/>
</dbReference>
<dbReference type="STRING" id="765915.A0A1Y2I4M6"/>
<evidence type="ECO:0000256" key="2">
    <source>
        <dbReference type="SAM" id="SignalP"/>
    </source>
</evidence>
<organism evidence="5 6">
    <name type="scientific">Catenaria anguillulae PL171</name>
    <dbReference type="NCBI Taxonomy" id="765915"/>
    <lineage>
        <taxon>Eukaryota</taxon>
        <taxon>Fungi</taxon>
        <taxon>Fungi incertae sedis</taxon>
        <taxon>Blastocladiomycota</taxon>
        <taxon>Blastocladiomycetes</taxon>
        <taxon>Blastocladiales</taxon>
        <taxon>Catenariaceae</taxon>
        <taxon>Catenaria</taxon>
    </lineage>
</organism>
<feature type="region of interest" description="Disordered" evidence="1">
    <location>
        <begin position="20"/>
        <end position="60"/>
    </location>
</feature>
<sequence>MRPIFLLIILAVLASMAIGARPPTKKPTPRPIPPPRNNAPIPPARPAPPTRSHGPDSCSQPIFAPNTLVKASYAADMPPELAKPANPAVILAQCQFTTNRPTLNLANIVQIRSIKCEKNAMAITFDSPASAGSAHQTWSKHRDFAVIIPRKWRCEGINEVSFRVVTSAMVSANRRHVILLKTGSIRREDLLTEYDIALTKIATPGGVDASTLAKRAKAQKFPVAVTPQVVVHCVDCNVRGRAQLSLRVKGNKLGVKSYDVDLSGELAGDLGVNVRTYNPFSKTLAEVPLFVLPLSPVSVPGILSVGPELRLTTSVTLSVEGKVRVVSGATVNTAFHWQVSSTKGLASKPTKIVSAQPSIKMHPLTIQGQAMTSVEGHLSPSFNLALSVFKWSAFDMSFGWDSAVGLGVSINGTATVNKQGFKLGAKGELTADAYHRHSVALGIKTAGLGEWNFPLWETERHVIPGTALNLAKWDKTINDDDKNGNGGVVQPGQPGAIVPAGAALTA</sequence>
<name>A0A1Y2I4M6_9FUNG</name>
<feature type="signal peptide" evidence="2">
    <location>
        <begin position="1"/>
        <end position="19"/>
    </location>
</feature>
<dbReference type="AlphaFoldDB" id="A0A1Y2I4M6"/>
<dbReference type="InterPro" id="IPR055647">
    <property type="entry name" value="DUF7223"/>
</dbReference>
<proteinExistence type="predicted"/>
<evidence type="ECO:0000256" key="1">
    <source>
        <dbReference type="SAM" id="MobiDB-lite"/>
    </source>
</evidence>